<keyword evidence="1" id="KW-0805">Transcription regulation</keyword>
<dbReference type="SUPFAM" id="SSF46894">
    <property type="entry name" value="C-terminal effector domain of the bipartite response regulators"/>
    <property type="match status" value="1"/>
</dbReference>
<dbReference type="PANTHER" id="PTHR44688">
    <property type="entry name" value="DNA-BINDING TRANSCRIPTIONAL ACTIVATOR DEVR_DOSR"/>
    <property type="match status" value="1"/>
</dbReference>
<keyword evidence="2" id="KW-0238">DNA-binding</keyword>
<dbReference type="PROSITE" id="PS50043">
    <property type="entry name" value="HTH_LUXR_2"/>
    <property type="match status" value="1"/>
</dbReference>
<dbReference type="PROSITE" id="PS00622">
    <property type="entry name" value="HTH_LUXR_1"/>
    <property type="match status" value="1"/>
</dbReference>
<evidence type="ECO:0000259" key="6">
    <source>
        <dbReference type="PROSITE" id="PS50110"/>
    </source>
</evidence>
<dbReference type="RefSeq" id="WP_181058515.1">
    <property type="nucleotide sequence ID" value="NZ_JACDTY010000006.1"/>
</dbReference>
<dbReference type="SUPFAM" id="SSF52172">
    <property type="entry name" value="CheY-like"/>
    <property type="match status" value="1"/>
</dbReference>
<dbReference type="PANTHER" id="PTHR44688:SF25">
    <property type="entry name" value="HTH LUXR-TYPE DOMAIN-CONTAINING PROTEIN"/>
    <property type="match status" value="1"/>
</dbReference>
<dbReference type="AlphaFoldDB" id="A0A838B4U4"/>
<dbReference type="InterPro" id="IPR001789">
    <property type="entry name" value="Sig_transdc_resp-reg_receiver"/>
</dbReference>
<dbReference type="GO" id="GO:0006355">
    <property type="term" value="P:regulation of DNA-templated transcription"/>
    <property type="evidence" value="ECO:0007669"/>
    <property type="project" value="InterPro"/>
</dbReference>
<dbReference type="Gene3D" id="1.10.10.10">
    <property type="entry name" value="Winged helix-like DNA-binding domain superfamily/Winged helix DNA-binding domain"/>
    <property type="match status" value="1"/>
</dbReference>
<evidence type="ECO:0000256" key="4">
    <source>
        <dbReference type="PROSITE-ProRule" id="PRU00169"/>
    </source>
</evidence>
<dbReference type="PRINTS" id="PR00038">
    <property type="entry name" value="HTHLUXR"/>
</dbReference>
<evidence type="ECO:0000256" key="2">
    <source>
        <dbReference type="ARBA" id="ARBA00023125"/>
    </source>
</evidence>
<dbReference type="InterPro" id="IPR011006">
    <property type="entry name" value="CheY-like_superfamily"/>
</dbReference>
<keyword evidence="3" id="KW-0804">Transcription</keyword>
<dbReference type="Proteomes" id="UP000558284">
    <property type="component" value="Unassembled WGS sequence"/>
</dbReference>
<reference evidence="7 8" key="1">
    <citation type="submission" date="2020-07" db="EMBL/GenBank/DDBJ databases">
        <title>Definition of the novel symbiovar canariense within Mesorhizobium novociceri, a new species of genus Mesorhizobium nodulating Cicer canariense in the Caldera de Taburiente National Park (La Palma, Canary Islands).</title>
        <authorList>
            <person name="Leon-Barrios M."/>
            <person name="Perez-Yepez J."/>
            <person name="Flores-Felix J.D."/>
            <person name="Ramirez-Baena M.H."/>
            <person name="Pulido-Suarez L."/>
            <person name="Igual J.M."/>
            <person name="Velazquez E."/>
            <person name="Peix A."/>
        </authorList>
    </citation>
    <scope>NUCLEOTIDE SEQUENCE [LARGE SCALE GENOMIC DNA]</scope>
    <source>
        <strain evidence="7 8">CCANP35</strain>
    </source>
</reference>
<comment type="caution">
    <text evidence="4">Lacks conserved residue(s) required for the propagation of feature annotation.</text>
</comment>
<dbReference type="InterPro" id="IPR036388">
    <property type="entry name" value="WH-like_DNA-bd_sf"/>
</dbReference>
<comment type="caution">
    <text evidence="7">The sequence shown here is derived from an EMBL/GenBank/DDBJ whole genome shotgun (WGS) entry which is preliminary data.</text>
</comment>
<accession>A0A838B4U4</accession>
<dbReference type="Gene3D" id="3.40.50.2300">
    <property type="match status" value="1"/>
</dbReference>
<evidence type="ECO:0000313" key="7">
    <source>
        <dbReference type="EMBL" id="MBA1141646.1"/>
    </source>
</evidence>
<dbReference type="CDD" id="cd06170">
    <property type="entry name" value="LuxR_C_like"/>
    <property type="match status" value="1"/>
</dbReference>
<dbReference type="InterPro" id="IPR016032">
    <property type="entry name" value="Sig_transdc_resp-reg_C-effctor"/>
</dbReference>
<evidence type="ECO:0000256" key="3">
    <source>
        <dbReference type="ARBA" id="ARBA00023163"/>
    </source>
</evidence>
<gene>
    <name evidence="7" type="ORF">H0241_15445</name>
</gene>
<proteinExistence type="predicted"/>
<dbReference type="PROSITE" id="PS50110">
    <property type="entry name" value="RESPONSE_REGULATORY"/>
    <property type="match status" value="1"/>
</dbReference>
<evidence type="ECO:0000313" key="8">
    <source>
        <dbReference type="Proteomes" id="UP000558284"/>
    </source>
</evidence>
<name>A0A838B4U4_9HYPH</name>
<dbReference type="InterPro" id="IPR000792">
    <property type="entry name" value="Tscrpt_reg_LuxR_C"/>
</dbReference>
<dbReference type="GO" id="GO:0000160">
    <property type="term" value="P:phosphorelay signal transduction system"/>
    <property type="evidence" value="ECO:0007669"/>
    <property type="project" value="InterPro"/>
</dbReference>
<feature type="domain" description="Response regulatory" evidence="6">
    <location>
        <begin position="3"/>
        <end position="118"/>
    </location>
</feature>
<dbReference type="Pfam" id="PF00196">
    <property type="entry name" value="GerE"/>
    <property type="match status" value="1"/>
</dbReference>
<keyword evidence="8" id="KW-1185">Reference proteome</keyword>
<sequence>MSTLVVADPRGVYLAGLEWVLRKAGHSIVAECHHTIEVLPLVERHRPDLVIIGLDVADRQTAGLSARLRANGSPLGIIYILQPNGGFDFNEIPGLDADGLLMDGISNSYLVECVTAVAAGRKWVDNHILQHLLMPRPLPQPAPKLTGRETEVAGLVSRGLRNKIIAQRLHVSEGTVKMHLHHVYEKLRLGSRAELAWATFGEGADHLGPSHKSGL</sequence>
<dbReference type="EMBL" id="JACDTY010000006">
    <property type="protein sequence ID" value="MBA1141646.1"/>
    <property type="molecule type" value="Genomic_DNA"/>
</dbReference>
<evidence type="ECO:0000259" key="5">
    <source>
        <dbReference type="PROSITE" id="PS50043"/>
    </source>
</evidence>
<protein>
    <submittedName>
        <fullName evidence="7">Response regulator transcription factor</fullName>
    </submittedName>
</protein>
<evidence type="ECO:0000256" key="1">
    <source>
        <dbReference type="ARBA" id="ARBA00023015"/>
    </source>
</evidence>
<dbReference type="GO" id="GO:0003677">
    <property type="term" value="F:DNA binding"/>
    <property type="evidence" value="ECO:0007669"/>
    <property type="project" value="UniProtKB-KW"/>
</dbReference>
<feature type="domain" description="HTH luxR-type" evidence="5">
    <location>
        <begin position="138"/>
        <end position="203"/>
    </location>
</feature>
<dbReference type="SMART" id="SM00421">
    <property type="entry name" value="HTH_LUXR"/>
    <property type="match status" value="1"/>
</dbReference>
<organism evidence="7 8">
    <name type="scientific">Mesorhizobium neociceri</name>
    <dbReference type="NCBI Taxonomy" id="1307853"/>
    <lineage>
        <taxon>Bacteria</taxon>
        <taxon>Pseudomonadati</taxon>
        <taxon>Pseudomonadota</taxon>
        <taxon>Alphaproteobacteria</taxon>
        <taxon>Hyphomicrobiales</taxon>
        <taxon>Phyllobacteriaceae</taxon>
        <taxon>Mesorhizobium</taxon>
    </lineage>
</organism>